<dbReference type="InterPro" id="IPR000182">
    <property type="entry name" value="GNAT_dom"/>
</dbReference>
<dbReference type="InterPro" id="IPR016181">
    <property type="entry name" value="Acyl_CoA_acyltransferase"/>
</dbReference>
<comment type="caution">
    <text evidence="2">The sequence shown here is derived from an EMBL/GenBank/DDBJ whole genome shotgun (WGS) entry which is preliminary data.</text>
</comment>
<keyword evidence="3" id="KW-1185">Reference proteome</keyword>
<dbReference type="EMBL" id="PVTD01000002">
    <property type="protein sequence ID" value="PRY25148.1"/>
    <property type="molecule type" value="Genomic_DNA"/>
</dbReference>
<dbReference type="SUPFAM" id="SSF55729">
    <property type="entry name" value="Acyl-CoA N-acyltransferases (Nat)"/>
    <property type="match status" value="1"/>
</dbReference>
<accession>A0A2T0RVH3</accession>
<dbReference type="OrthoDB" id="2436196at2"/>
<name>A0A2T0RVH3_9RHOB</name>
<dbReference type="CDD" id="cd04301">
    <property type="entry name" value="NAT_SF"/>
    <property type="match status" value="1"/>
</dbReference>
<dbReference type="Pfam" id="PF00583">
    <property type="entry name" value="Acetyltransf_1"/>
    <property type="match status" value="1"/>
</dbReference>
<feature type="domain" description="N-acetyltransferase" evidence="1">
    <location>
        <begin position="3"/>
        <end position="168"/>
    </location>
</feature>
<gene>
    <name evidence="2" type="ORF">CLV78_102325</name>
</gene>
<dbReference type="Proteomes" id="UP000239480">
    <property type="component" value="Unassembled WGS sequence"/>
</dbReference>
<dbReference type="RefSeq" id="WP_106204075.1">
    <property type="nucleotide sequence ID" value="NZ_PVTD01000002.1"/>
</dbReference>
<dbReference type="PANTHER" id="PTHR43305:SF1">
    <property type="entry name" value="FAMILY N-ACETYLTRANSFERASE, PUTATIVE (AFU_ORTHOLOGUE AFUA_2G01380)-RELATED"/>
    <property type="match status" value="1"/>
</dbReference>
<sequence>MPVVIDPAQLPEDRPVIEALFTAYLGFLRERVPEHWQKISSKYPIERVPELVSGYLLENARPTGEILIARLDGKPVGCAMMRQTEPGIVEIQRVYVAPEARGHGIGKDLTLRLMALARKDGQRIMRLDTGPALTEAIGLYRSLGFRERTAYHSDYEALEGILVYFEADLLA</sequence>
<protein>
    <submittedName>
        <fullName evidence="2">Acetyltransferase (GNAT) family protein</fullName>
    </submittedName>
</protein>
<dbReference type="AlphaFoldDB" id="A0A2T0RVH3"/>
<evidence type="ECO:0000259" key="1">
    <source>
        <dbReference type="PROSITE" id="PS51186"/>
    </source>
</evidence>
<reference evidence="2 3" key="1">
    <citation type="submission" date="2018-03" db="EMBL/GenBank/DDBJ databases">
        <title>Genomic Encyclopedia of Archaeal and Bacterial Type Strains, Phase II (KMG-II): from individual species to whole genera.</title>
        <authorList>
            <person name="Goeker M."/>
        </authorList>
    </citation>
    <scope>NUCLEOTIDE SEQUENCE [LARGE SCALE GENOMIC DNA]</scope>
    <source>
        <strain evidence="2 3">DSM 29328</strain>
    </source>
</reference>
<evidence type="ECO:0000313" key="3">
    <source>
        <dbReference type="Proteomes" id="UP000239480"/>
    </source>
</evidence>
<keyword evidence="2" id="KW-0808">Transferase</keyword>
<proteinExistence type="predicted"/>
<dbReference type="PROSITE" id="PS51186">
    <property type="entry name" value="GNAT"/>
    <property type="match status" value="1"/>
</dbReference>
<evidence type="ECO:0000313" key="2">
    <source>
        <dbReference type="EMBL" id="PRY25148.1"/>
    </source>
</evidence>
<dbReference type="InterPro" id="IPR052777">
    <property type="entry name" value="Acetyltransferase_Enz"/>
</dbReference>
<dbReference type="GO" id="GO:0016747">
    <property type="term" value="F:acyltransferase activity, transferring groups other than amino-acyl groups"/>
    <property type="evidence" value="ECO:0007669"/>
    <property type="project" value="InterPro"/>
</dbReference>
<dbReference type="PANTHER" id="PTHR43305">
    <property type="entry name" value="FAMILY N-ACETYLTRANSFERASE, PUTATIVE (AFU_ORTHOLOGUE AFUA_2G01380)-RELATED"/>
    <property type="match status" value="1"/>
</dbReference>
<organism evidence="2 3">
    <name type="scientific">Aliiruegeria haliotis</name>
    <dbReference type="NCBI Taxonomy" id="1280846"/>
    <lineage>
        <taxon>Bacteria</taxon>
        <taxon>Pseudomonadati</taxon>
        <taxon>Pseudomonadota</taxon>
        <taxon>Alphaproteobacteria</taxon>
        <taxon>Rhodobacterales</taxon>
        <taxon>Roseobacteraceae</taxon>
        <taxon>Aliiruegeria</taxon>
    </lineage>
</organism>
<dbReference type="Gene3D" id="3.40.630.30">
    <property type="match status" value="1"/>
</dbReference>